<dbReference type="EMBL" id="OBEL01000001">
    <property type="protein sequence ID" value="SNZ06186.1"/>
    <property type="molecule type" value="Genomic_DNA"/>
</dbReference>
<dbReference type="InterPro" id="IPR018313">
    <property type="entry name" value="SBP_3_CS"/>
</dbReference>
<accession>A0A285NE31</accession>
<evidence type="ECO:0000256" key="3">
    <source>
        <dbReference type="ARBA" id="ARBA00022729"/>
    </source>
</evidence>
<dbReference type="AlphaFoldDB" id="A0A285NE31"/>
<gene>
    <name evidence="7" type="ORF">SAMN06265368_0334</name>
</gene>
<feature type="signal peptide" evidence="5">
    <location>
        <begin position="1"/>
        <end position="23"/>
    </location>
</feature>
<evidence type="ECO:0000313" key="7">
    <source>
        <dbReference type="EMBL" id="SNZ06186.1"/>
    </source>
</evidence>
<evidence type="ECO:0000256" key="4">
    <source>
        <dbReference type="RuleBase" id="RU003744"/>
    </source>
</evidence>
<sequence>MMNWTKCALGLTAVIAFTSFAQAGEVLDKVMADKTMIVATNSEYPPASYLNSEGKFDGFDVDVAKELAKRLGVQATFINPAWEAITSGKWGGRWQMAIGSMTPTPARAQVLDFPAVYYFTPAAFYVHQKASYESLKDLNGKKIGASAGSTYESYLNKTLKLDEAYSPPFDYLVEPGEIRTYETDTNAMDDLRLGDGVRLDAGISSVPNIHEAIKNNYPLRILGEPVFFEPLAVVVAKGDKEFSQKTGAIVEEMRADGTLKALSIKWFGADLVSTKAK</sequence>
<comment type="subcellular location">
    <subcellularLocation>
        <location evidence="1">Cell envelope</location>
    </subcellularLocation>
</comment>
<dbReference type="PANTHER" id="PTHR35936:SF35">
    <property type="entry name" value="L-CYSTINE-BINDING PROTEIN TCYJ"/>
    <property type="match status" value="1"/>
</dbReference>
<dbReference type="Proteomes" id="UP000219439">
    <property type="component" value="Unassembled WGS sequence"/>
</dbReference>
<dbReference type="Gene3D" id="3.40.190.10">
    <property type="entry name" value="Periplasmic binding protein-like II"/>
    <property type="match status" value="2"/>
</dbReference>
<dbReference type="PANTHER" id="PTHR35936">
    <property type="entry name" value="MEMBRANE-BOUND LYTIC MUREIN TRANSGLYCOSYLASE F"/>
    <property type="match status" value="1"/>
</dbReference>
<reference evidence="7 8" key="1">
    <citation type="submission" date="2017-09" db="EMBL/GenBank/DDBJ databases">
        <authorList>
            <person name="Ehlers B."/>
            <person name="Leendertz F.H."/>
        </authorList>
    </citation>
    <scope>NUCLEOTIDE SEQUENCE [LARGE SCALE GENOMIC DNA]</scope>
    <source>
        <strain evidence="7 8">DSM 18289</strain>
    </source>
</reference>
<keyword evidence="3 5" id="KW-0732">Signal</keyword>
<feature type="chain" id="PRO_5012944841" evidence="5">
    <location>
        <begin position="24"/>
        <end position="277"/>
    </location>
</feature>
<evidence type="ECO:0000313" key="8">
    <source>
        <dbReference type="Proteomes" id="UP000219439"/>
    </source>
</evidence>
<evidence type="ECO:0000259" key="6">
    <source>
        <dbReference type="SMART" id="SM00062"/>
    </source>
</evidence>
<evidence type="ECO:0000256" key="2">
    <source>
        <dbReference type="ARBA" id="ARBA00010333"/>
    </source>
</evidence>
<comment type="similarity">
    <text evidence="2 4">Belongs to the bacterial solute-binding protein 3 family.</text>
</comment>
<evidence type="ECO:0000256" key="5">
    <source>
        <dbReference type="SAM" id="SignalP"/>
    </source>
</evidence>
<organism evidence="7 8">
    <name type="scientific">Cohaesibacter gelatinilyticus</name>
    <dbReference type="NCBI Taxonomy" id="372072"/>
    <lineage>
        <taxon>Bacteria</taxon>
        <taxon>Pseudomonadati</taxon>
        <taxon>Pseudomonadota</taxon>
        <taxon>Alphaproteobacteria</taxon>
        <taxon>Hyphomicrobiales</taxon>
        <taxon>Cohaesibacteraceae</taxon>
    </lineage>
</organism>
<dbReference type="GO" id="GO:0030313">
    <property type="term" value="C:cell envelope"/>
    <property type="evidence" value="ECO:0007669"/>
    <property type="project" value="UniProtKB-SubCell"/>
</dbReference>
<dbReference type="PROSITE" id="PS01039">
    <property type="entry name" value="SBP_BACTERIAL_3"/>
    <property type="match status" value="1"/>
</dbReference>
<proteinExistence type="inferred from homology"/>
<dbReference type="InterPro" id="IPR001638">
    <property type="entry name" value="Solute-binding_3/MltF_N"/>
</dbReference>
<protein>
    <submittedName>
        <fullName evidence="7">Amino acid ABC transporter substrate-binding protein, PAAT family</fullName>
    </submittedName>
</protein>
<dbReference type="SUPFAM" id="SSF53850">
    <property type="entry name" value="Periplasmic binding protein-like II"/>
    <property type="match status" value="1"/>
</dbReference>
<keyword evidence="8" id="KW-1185">Reference proteome</keyword>
<dbReference type="RefSeq" id="WP_210200725.1">
    <property type="nucleotide sequence ID" value="NZ_OBEL01000001.1"/>
</dbReference>
<feature type="domain" description="Solute-binding protein family 3/N-terminal" evidence="6">
    <location>
        <begin position="35"/>
        <end position="270"/>
    </location>
</feature>
<evidence type="ECO:0000256" key="1">
    <source>
        <dbReference type="ARBA" id="ARBA00004196"/>
    </source>
</evidence>
<dbReference type="SMART" id="SM00062">
    <property type="entry name" value="PBPb"/>
    <property type="match status" value="1"/>
</dbReference>
<dbReference type="Pfam" id="PF00497">
    <property type="entry name" value="SBP_bac_3"/>
    <property type="match status" value="1"/>
</dbReference>
<name>A0A285NE31_9HYPH</name>